<comment type="caution">
    <text evidence="1">The sequence shown here is derived from an EMBL/GenBank/DDBJ whole genome shotgun (WGS) entry which is preliminary data.</text>
</comment>
<evidence type="ECO:0000313" key="1">
    <source>
        <dbReference type="EMBL" id="MEQ2466225.1"/>
    </source>
</evidence>
<keyword evidence="2" id="KW-1185">Reference proteome</keyword>
<protein>
    <submittedName>
        <fullName evidence="1">Pilus assembly protein PilM</fullName>
    </submittedName>
</protein>
<dbReference type="Gene3D" id="3.30.420.40">
    <property type="match status" value="2"/>
</dbReference>
<name>A0ABV1EYQ8_9BACI</name>
<dbReference type="InterPro" id="IPR005883">
    <property type="entry name" value="PilM"/>
</dbReference>
<dbReference type="EMBL" id="JBBMFN010000023">
    <property type="protein sequence ID" value="MEQ2466225.1"/>
    <property type="molecule type" value="Genomic_DNA"/>
</dbReference>
<sequence>MGLFRNKRTVQLIFNDHSIRYMEMKQINPPQPIKWGERILAEGIIRNGKVVNKESLQLILEECAETWKIKKRDIQMVVPDALIIIRKISIPADIKEDELKEYLYLEIGTSIHLPFEEPVFDTVVLKEEDEKKEVLFIAAQAELVQEYVDALTEAKLYPVAADISSLAAFRIYERLYTAAEEERLLFVHMDLENVNITIFEHGYPIFAHFLPLTFIREDWEIRVNRSQQSELSFQGDIEELMIEYDNIFREVNRLMDFYRYSIHQGREQLMKIILTGDHPILPTMKEELSTRFELPIIMPEVDSLLTGFKRSLPSGFHLVLGLALKEVK</sequence>
<gene>
    <name evidence="1" type="primary">pilM</name>
    <name evidence="1" type="ORF">WMO63_11175</name>
</gene>
<dbReference type="Proteomes" id="UP001465426">
    <property type="component" value="Unassembled WGS sequence"/>
</dbReference>
<dbReference type="Gene3D" id="3.30.1490.300">
    <property type="match status" value="1"/>
</dbReference>
<proteinExistence type="predicted"/>
<reference evidence="1 2" key="1">
    <citation type="submission" date="2024-03" db="EMBL/GenBank/DDBJ databases">
        <title>Human intestinal bacterial collection.</title>
        <authorList>
            <person name="Pauvert C."/>
            <person name="Hitch T.C.A."/>
            <person name="Clavel T."/>
        </authorList>
    </citation>
    <scope>NUCLEOTIDE SEQUENCE [LARGE SCALE GENOMIC DNA]</scope>
    <source>
        <strain evidence="1 2">CLA-SR-H024</strain>
    </source>
</reference>
<dbReference type="PANTHER" id="PTHR32432">
    <property type="entry name" value="CELL DIVISION PROTEIN FTSA-RELATED"/>
    <property type="match status" value="1"/>
</dbReference>
<accession>A0ABV1EYQ8</accession>
<dbReference type="Pfam" id="PF11104">
    <property type="entry name" value="PilM_2"/>
    <property type="match status" value="1"/>
</dbReference>
<dbReference type="RefSeq" id="WP_349204807.1">
    <property type="nucleotide sequence ID" value="NZ_JBBMFN010000023.1"/>
</dbReference>
<dbReference type="PANTHER" id="PTHR32432:SF3">
    <property type="entry name" value="ETHANOLAMINE UTILIZATION PROTEIN EUTJ"/>
    <property type="match status" value="1"/>
</dbReference>
<organism evidence="1 2">
    <name type="scientific">Niallia hominis</name>
    <dbReference type="NCBI Taxonomy" id="3133173"/>
    <lineage>
        <taxon>Bacteria</taxon>
        <taxon>Bacillati</taxon>
        <taxon>Bacillota</taxon>
        <taxon>Bacilli</taxon>
        <taxon>Bacillales</taxon>
        <taxon>Bacillaceae</taxon>
        <taxon>Niallia</taxon>
    </lineage>
</organism>
<dbReference type="InterPro" id="IPR050696">
    <property type="entry name" value="FtsA/MreB"/>
</dbReference>
<evidence type="ECO:0000313" key="2">
    <source>
        <dbReference type="Proteomes" id="UP001465426"/>
    </source>
</evidence>